<evidence type="ECO:0000256" key="1">
    <source>
        <dbReference type="SAM" id="MobiDB-lite"/>
    </source>
</evidence>
<evidence type="ECO:0000313" key="3">
    <source>
        <dbReference type="Proteomes" id="UP000217199"/>
    </source>
</evidence>
<feature type="compositionally biased region" description="Polar residues" evidence="1">
    <location>
        <begin position="488"/>
        <end position="497"/>
    </location>
</feature>
<dbReference type="SUPFAM" id="SSF56112">
    <property type="entry name" value="Protein kinase-like (PK-like)"/>
    <property type="match status" value="1"/>
</dbReference>
<sequence length="1009" mass="115291">MERIETIDSSIEDPQELSPFDVLDMAISCRVSEEYFASPDVYDDVLQKVDEDNVLFVALRNTLSSYSRKLLIPTLSSLLSTSLGSVSGQGTPDKPSDLQDKENISPNNDAKTNIQRKGTGRHTLSSLKNSGSLIEPQPTLHESTGLSRDVDISETLHVEEAYKVYLITGEPGSDHTLAIGKTWNPSKNQEDLRPELDLYRHEKYLRPLQGNIVPWVTDIRHHRAEEGVCAEFRLPTAIFWIQACRDMSKILKRKIIDAYDAIHKRGILHNNVDPRNMLINNMGEVILINFQKSKLLSPEDGLNISIASEMEIALEKRLVRFILDFEGSRKEEIQQRERTMKSRRSKIRNCRTRKTRRRNSAQIRDDTNATLSNANEENELADSNYPIPSVSEWKNRWEIPDHKPQCYVTTKHELLLRYAIMSFIACELERKRIHGEQSLSTPNVLEMIKFDIDFENPVPSLTAETSTSATGALDVVPSVINDAAANAVQNTQPSSSLKHQRDEEARNVDDESFLRAKRQKIDLDELDEFDDNSDDEVRIKNDKQGNWEEVMPVKVLSKIISAYRTIEQSKDSVYQFIEQYKKEERGPELIHVPYEGYTGPDKVIIPNVFLTEEVYRLRRHWIRENNVKICEKEGLPHPENRETPRGINSKVRNRGPLKRYKRQVRNPGASLREADFQIQEYFRKRQRNQGPEIHEGCDEEDEGTDTNTEPDGIPEGPQIMTWEDFNNEEIISHTYVGDQTEPFCPRHRGTSGPLESILKRKLTPTDVSRAKRYIQFAKPVKAMEYISAKSREFGFSLAEFDQHWRKYNEETRAMLPSKRPCEETEDEENQSKRQRLNPDTLTKAIPNTETNSFMAPREGDKVFKSDRSQKSDFGFQKYANVPNISTTQASVREGGISICPRRTVSTPASTNHKKSPVQKPISPSFKDSDVKRTSTSSTSLEPHKVTGSLPELHEASFSGVNQPPRPTGLQDYVCEPSTCAWASPVIRPAQPKEKRKGISEWLFSVLGTK</sequence>
<feature type="region of interest" description="Disordered" evidence="1">
    <location>
        <begin position="488"/>
        <end position="510"/>
    </location>
</feature>
<gene>
    <name evidence="2" type="ORF">PNOK_0275400</name>
</gene>
<comment type="caution">
    <text evidence="2">The sequence shown here is derived from an EMBL/GenBank/DDBJ whole genome shotgun (WGS) entry which is preliminary data.</text>
</comment>
<keyword evidence="2" id="KW-0808">Transferase</keyword>
<keyword evidence="2" id="KW-0418">Kinase</keyword>
<dbReference type="AlphaFoldDB" id="A0A286UTA6"/>
<dbReference type="Gene3D" id="1.10.510.10">
    <property type="entry name" value="Transferase(Phosphotransferase) domain 1"/>
    <property type="match status" value="1"/>
</dbReference>
<feature type="region of interest" description="Disordered" evidence="1">
    <location>
        <begin position="684"/>
        <end position="714"/>
    </location>
</feature>
<keyword evidence="3" id="KW-1185">Reference proteome</keyword>
<dbReference type="STRING" id="2282107.A0A286UTA6"/>
<organism evidence="2 3">
    <name type="scientific">Pyrrhoderma noxium</name>
    <dbReference type="NCBI Taxonomy" id="2282107"/>
    <lineage>
        <taxon>Eukaryota</taxon>
        <taxon>Fungi</taxon>
        <taxon>Dikarya</taxon>
        <taxon>Basidiomycota</taxon>
        <taxon>Agaricomycotina</taxon>
        <taxon>Agaricomycetes</taxon>
        <taxon>Hymenochaetales</taxon>
        <taxon>Hymenochaetaceae</taxon>
        <taxon>Pyrrhoderma</taxon>
    </lineage>
</organism>
<dbReference type="Proteomes" id="UP000217199">
    <property type="component" value="Unassembled WGS sequence"/>
</dbReference>
<evidence type="ECO:0000313" key="2">
    <source>
        <dbReference type="EMBL" id="PAV22797.1"/>
    </source>
</evidence>
<name>A0A286UTA6_9AGAM</name>
<feature type="compositionally biased region" description="Basic and acidic residues" evidence="1">
    <location>
        <begin position="499"/>
        <end position="510"/>
    </location>
</feature>
<dbReference type="GO" id="GO:0016301">
    <property type="term" value="F:kinase activity"/>
    <property type="evidence" value="ECO:0007669"/>
    <property type="project" value="UniProtKB-KW"/>
</dbReference>
<feature type="region of interest" description="Disordered" evidence="1">
    <location>
        <begin position="352"/>
        <end position="383"/>
    </location>
</feature>
<reference evidence="2 3" key="1">
    <citation type="journal article" date="2017" name="Mol. Ecol.">
        <title>Comparative and population genomic landscape of Phellinus noxius: A hypervariable fungus causing root rot in trees.</title>
        <authorList>
            <person name="Chung C.L."/>
            <person name="Lee T.J."/>
            <person name="Akiba M."/>
            <person name="Lee H.H."/>
            <person name="Kuo T.H."/>
            <person name="Liu D."/>
            <person name="Ke H.M."/>
            <person name="Yokoi T."/>
            <person name="Roa M.B."/>
            <person name="Lu M.J."/>
            <person name="Chang Y.Y."/>
            <person name="Ann P.J."/>
            <person name="Tsai J.N."/>
            <person name="Chen C.Y."/>
            <person name="Tzean S.S."/>
            <person name="Ota Y."/>
            <person name="Hattori T."/>
            <person name="Sahashi N."/>
            <person name="Liou R.F."/>
            <person name="Kikuchi T."/>
            <person name="Tsai I.J."/>
        </authorList>
    </citation>
    <scope>NUCLEOTIDE SEQUENCE [LARGE SCALE GENOMIC DNA]</scope>
    <source>
        <strain evidence="2 3">FFPRI411160</strain>
    </source>
</reference>
<proteinExistence type="predicted"/>
<feature type="region of interest" description="Disordered" evidence="1">
    <location>
        <begin position="82"/>
        <end position="146"/>
    </location>
</feature>
<feature type="region of interest" description="Disordered" evidence="1">
    <location>
        <begin position="892"/>
        <end position="947"/>
    </location>
</feature>
<protein>
    <submittedName>
        <fullName evidence="2">Serine threonine kinase</fullName>
    </submittedName>
</protein>
<feature type="compositionally biased region" description="Polar residues" evidence="1">
    <location>
        <begin position="837"/>
        <end position="853"/>
    </location>
</feature>
<feature type="compositionally biased region" description="Polar residues" evidence="1">
    <location>
        <begin position="104"/>
        <end position="132"/>
    </location>
</feature>
<dbReference type="InParanoid" id="A0A286UTA6"/>
<feature type="compositionally biased region" description="Basic and acidic residues" evidence="1">
    <location>
        <begin position="94"/>
        <end position="103"/>
    </location>
</feature>
<dbReference type="EMBL" id="NBII01000002">
    <property type="protein sequence ID" value="PAV22797.1"/>
    <property type="molecule type" value="Genomic_DNA"/>
</dbReference>
<dbReference type="OrthoDB" id="2687876at2759"/>
<dbReference type="InterPro" id="IPR011009">
    <property type="entry name" value="Kinase-like_dom_sf"/>
</dbReference>
<feature type="compositionally biased region" description="Low complexity" evidence="1">
    <location>
        <begin position="82"/>
        <end position="91"/>
    </location>
</feature>
<feature type="region of interest" description="Disordered" evidence="1">
    <location>
        <begin position="813"/>
        <end position="855"/>
    </location>
</feature>
<accession>A0A286UTA6</accession>